<dbReference type="GO" id="GO:0005886">
    <property type="term" value="C:plasma membrane"/>
    <property type="evidence" value="ECO:0007669"/>
    <property type="project" value="UniProtKB-SubCell"/>
</dbReference>
<feature type="transmembrane region" description="Helical" evidence="6">
    <location>
        <begin position="21"/>
        <end position="40"/>
    </location>
</feature>
<evidence type="ECO:0000313" key="9">
    <source>
        <dbReference type="Proteomes" id="UP000198742"/>
    </source>
</evidence>
<feature type="domain" description="DUF202" evidence="7">
    <location>
        <begin position="10"/>
        <end position="74"/>
    </location>
</feature>
<dbReference type="AlphaFoldDB" id="A0A1H4K8B3"/>
<dbReference type="Pfam" id="PF02656">
    <property type="entry name" value="DUF202"/>
    <property type="match status" value="1"/>
</dbReference>
<dbReference type="InterPro" id="IPR052053">
    <property type="entry name" value="IM_YidH-like"/>
</dbReference>
<proteinExistence type="predicted"/>
<evidence type="ECO:0000256" key="6">
    <source>
        <dbReference type="SAM" id="Phobius"/>
    </source>
</evidence>
<keyword evidence="5 6" id="KW-0472">Membrane</keyword>
<keyword evidence="9" id="KW-1185">Reference proteome</keyword>
<keyword evidence="2" id="KW-1003">Cell membrane</keyword>
<dbReference type="EMBL" id="FNRT01000002">
    <property type="protein sequence ID" value="SEB54355.1"/>
    <property type="molecule type" value="Genomic_DNA"/>
</dbReference>
<gene>
    <name evidence="8" type="ORF">SAMN04489844_0467</name>
</gene>
<evidence type="ECO:0000256" key="5">
    <source>
        <dbReference type="ARBA" id="ARBA00023136"/>
    </source>
</evidence>
<reference evidence="9" key="1">
    <citation type="submission" date="2016-10" db="EMBL/GenBank/DDBJ databases">
        <authorList>
            <person name="Varghese N."/>
            <person name="Submissions S."/>
        </authorList>
    </citation>
    <scope>NUCLEOTIDE SEQUENCE [LARGE SCALE GENOMIC DNA]</scope>
    <source>
        <strain evidence="9">DSM 22017</strain>
    </source>
</reference>
<accession>A0A1H4K8B3</accession>
<dbReference type="InterPro" id="IPR003807">
    <property type="entry name" value="DUF202"/>
</dbReference>
<evidence type="ECO:0000259" key="7">
    <source>
        <dbReference type="Pfam" id="PF02656"/>
    </source>
</evidence>
<evidence type="ECO:0000313" key="8">
    <source>
        <dbReference type="EMBL" id="SEB54355.1"/>
    </source>
</evidence>
<keyword evidence="4 6" id="KW-1133">Transmembrane helix</keyword>
<dbReference type="Proteomes" id="UP000198742">
    <property type="component" value="Unassembled WGS sequence"/>
</dbReference>
<dbReference type="PANTHER" id="PTHR34187">
    <property type="entry name" value="FGR18P"/>
    <property type="match status" value="1"/>
</dbReference>
<feature type="transmembrane region" description="Helical" evidence="6">
    <location>
        <begin position="87"/>
        <end position="106"/>
    </location>
</feature>
<evidence type="ECO:0000256" key="1">
    <source>
        <dbReference type="ARBA" id="ARBA00004651"/>
    </source>
</evidence>
<protein>
    <submittedName>
        <fullName evidence="8">Putative membrane protein</fullName>
    </submittedName>
</protein>
<comment type="subcellular location">
    <subcellularLocation>
        <location evidence="1">Cell membrane</location>
        <topology evidence="1">Multi-pass membrane protein</topology>
    </subcellularLocation>
</comment>
<evidence type="ECO:0000256" key="3">
    <source>
        <dbReference type="ARBA" id="ARBA00022692"/>
    </source>
</evidence>
<sequence>MTAPQNTDIRFSLANERTFLAYERTAIGLVAASLAVFHLLEPSWPQKVLGLLLVLSGLIASVGGWLRYRQAEKAIREGHDLPTGNTVHFMAVAVLVVIIAAGISVVV</sequence>
<dbReference type="STRING" id="402596.SAMN04489844_0467"/>
<dbReference type="PANTHER" id="PTHR34187:SF2">
    <property type="entry name" value="DUF202 DOMAIN-CONTAINING PROTEIN"/>
    <property type="match status" value="1"/>
</dbReference>
<dbReference type="RefSeq" id="WP_090967677.1">
    <property type="nucleotide sequence ID" value="NZ_FNRT01000002.1"/>
</dbReference>
<feature type="transmembrane region" description="Helical" evidence="6">
    <location>
        <begin position="46"/>
        <end position="66"/>
    </location>
</feature>
<evidence type="ECO:0000256" key="2">
    <source>
        <dbReference type="ARBA" id="ARBA00022475"/>
    </source>
</evidence>
<organism evidence="8 9">
    <name type="scientific">Nocardioides exalbidus</name>
    <dbReference type="NCBI Taxonomy" id="402596"/>
    <lineage>
        <taxon>Bacteria</taxon>
        <taxon>Bacillati</taxon>
        <taxon>Actinomycetota</taxon>
        <taxon>Actinomycetes</taxon>
        <taxon>Propionibacteriales</taxon>
        <taxon>Nocardioidaceae</taxon>
        <taxon>Nocardioides</taxon>
    </lineage>
</organism>
<keyword evidence="3 6" id="KW-0812">Transmembrane</keyword>
<name>A0A1H4K8B3_9ACTN</name>
<evidence type="ECO:0000256" key="4">
    <source>
        <dbReference type="ARBA" id="ARBA00022989"/>
    </source>
</evidence>
<dbReference type="OrthoDB" id="582337at2"/>